<name>A0ABW1JD15_9ACTN</name>
<gene>
    <name evidence="3" type="ORF">ACFQDO_08065</name>
</gene>
<dbReference type="PANTHER" id="PTHR48081">
    <property type="entry name" value="AB HYDROLASE SUPERFAMILY PROTEIN C4A8.06C"/>
    <property type="match status" value="1"/>
</dbReference>
<protein>
    <submittedName>
        <fullName evidence="3">Prolyl oligopeptidase family serine peptidase</fullName>
    </submittedName>
</protein>
<dbReference type="InterPro" id="IPR049492">
    <property type="entry name" value="BD-FAE-like_dom"/>
</dbReference>
<proteinExistence type="predicted"/>
<accession>A0ABW1JD15</accession>
<dbReference type="SUPFAM" id="SSF53474">
    <property type="entry name" value="alpha/beta-Hydrolases"/>
    <property type="match status" value="1"/>
</dbReference>
<evidence type="ECO:0000259" key="2">
    <source>
        <dbReference type="Pfam" id="PF20434"/>
    </source>
</evidence>
<dbReference type="RefSeq" id="WP_345715892.1">
    <property type="nucleotide sequence ID" value="NZ_BAABFP010000004.1"/>
</dbReference>
<evidence type="ECO:0000313" key="4">
    <source>
        <dbReference type="Proteomes" id="UP001596189"/>
    </source>
</evidence>
<comment type="caution">
    <text evidence="3">The sequence shown here is derived from an EMBL/GenBank/DDBJ whole genome shotgun (WGS) entry which is preliminary data.</text>
</comment>
<evidence type="ECO:0000256" key="1">
    <source>
        <dbReference type="ARBA" id="ARBA00022801"/>
    </source>
</evidence>
<dbReference type="InterPro" id="IPR029058">
    <property type="entry name" value="AB_hydrolase_fold"/>
</dbReference>
<keyword evidence="4" id="KW-1185">Reference proteome</keyword>
<dbReference type="Pfam" id="PF20434">
    <property type="entry name" value="BD-FAE"/>
    <property type="match status" value="1"/>
</dbReference>
<dbReference type="EMBL" id="JBHSRD010000003">
    <property type="protein sequence ID" value="MFC6007084.1"/>
    <property type="molecule type" value="Genomic_DNA"/>
</dbReference>
<keyword evidence="1" id="KW-0378">Hydrolase</keyword>
<organism evidence="3 4">
    <name type="scientific">Angustibacter luteus</name>
    <dbReference type="NCBI Taxonomy" id="658456"/>
    <lineage>
        <taxon>Bacteria</taxon>
        <taxon>Bacillati</taxon>
        <taxon>Actinomycetota</taxon>
        <taxon>Actinomycetes</taxon>
        <taxon>Kineosporiales</taxon>
        <taxon>Kineosporiaceae</taxon>
    </lineage>
</organism>
<dbReference type="PANTHER" id="PTHR48081:SF33">
    <property type="entry name" value="KYNURENINE FORMAMIDASE"/>
    <property type="match status" value="1"/>
</dbReference>
<feature type="domain" description="BD-FAE-like" evidence="2">
    <location>
        <begin position="29"/>
        <end position="222"/>
    </location>
</feature>
<dbReference type="Gene3D" id="3.40.50.1820">
    <property type="entry name" value="alpha/beta hydrolase"/>
    <property type="match status" value="1"/>
</dbReference>
<reference evidence="4" key="1">
    <citation type="journal article" date="2019" name="Int. J. Syst. Evol. Microbiol.">
        <title>The Global Catalogue of Microorganisms (GCM) 10K type strain sequencing project: providing services to taxonomists for standard genome sequencing and annotation.</title>
        <authorList>
            <consortium name="The Broad Institute Genomics Platform"/>
            <consortium name="The Broad Institute Genome Sequencing Center for Infectious Disease"/>
            <person name="Wu L."/>
            <person name="Ma J."/>
        </authorList>
    </citation>
    <scope>NUCLEOTIDE SEQUENCE [LARGE SCALE GENOMIC DNA]</scope>
    <source>
        <strain evidence="4">KACC 14249</strain>
    </source>
</reference>
<sequence length="264" mass="26996">MSSRGVLDQPAPPPDAVLRYGPLPEHVIDVRWPAAATAAPLVVVVHGGYWREEYDRTHAGPQCVGLAAAGYAVAAIEYRRTGSGNGWDELSADVAAALEQVGGLVAGAAQQAGMDVDPARTVLVGHSAGGHLVAWAAATRDLPGVVGAVSLAGVLDLTLADDLRLDVGPGGPAVHVLLGGSRVDVPQRYAAADPTRLGPPAIPVVALHGDADDVAPLALSESYCAATGQRLVVLAGTDHFAWIDPQSTAWPHELAAIDALARSP</sequence>
<dbReference type="InterPro" id="IPR050300">
    <property type="entry name" value="GDXG_lipolytic_enzyme"/>
</dbReference>
<evidence type="ECO:0000313" key="3">
    <source>
        <dbReference type="EMBL" id="MFC6007084.1"/>
    </source>
</evidence>
<dbReference type="Proteomes" id="UP001596189">
    <property type="component" value="Unassembled WGS sequence"/>
</dbReference>